<dbReference type="Proteomes" id="UP000095229">
    <property type="component" value="Unassembled WGS sequence"/>
</dbReference>
<sequence>MQNTPQQKALSKKLMGEMEIKNGNTAYNNTTGIYGLFAVVDRIQSVVTGMAVTNEVAQIRHGERLQAEAEKVLSYKP</sequence>
<dbReference type="EMBL" id="LSOG01000002">
    <property type="protein sequence ID" value="OEH48910.1"/>
    <property type="molecule type" value="Genomic_DNA"/>
</dbReference>
<dbReference type="RefSeq" id="WP_058519109.1">
    <property type="nucleotide sequence ID" value="NZ_CAAAIE010000009.1"/>
</dbReference>
<protein>
    <submittedName>
        <fullName evidence="1">Uncharacterized protein</fullName>
    </submittedName>
</protein>
<evidence type="ECO:0000313" key="1">
    <source>
        <dbReference type="EMBL" id="OEH48910.1"/>
    </source>
</evidence>
<accession>A0A1E5JWP2</accession>
<proteinExistence type="predicted"/>
<reference evidence="1 2" key="1">
    <citation type="submission" date="2016-02" db="EMBL/GenBank/DDBJ databases">
        <title>Secondary metabolites in Legionella.</title>
        <authorList>
            <person name="Tobias N.J."/>
            <person name="Bode H.B."/>
        </authorList>
    </citation>
    <scope>NUCLEOTIDE SEQUENCE [LARGE SCALE GENOMIC DNA]</scope>
    <source>
        <strain evidence="1 2">DSM 19216</strain>
    </source>
</reference>
<dbReference type="AlphaFoldDB" id="A0A1E5JWP2"/>
<dbReference type="PATRIC" id="fig|45071.6.peg.3835"/>
<gene>
    <name evidence="1" type="ORF">lpari_00055</name>
</gene>
<keyword evidence="2" id="KW-1185">Reference proteome</keyword>
<comment type="caution">
    <text evidence="1">The sequence shown here is derived from an EMBL/GenBank/DDBJ whole genome shotgun (WGS) entry which is preliminary data.</text>
</comment>
<name>A0A1E5JWP2_9GAMM</name>
<evidence type="ECO:0000313" key="2">
    <source>
        <dbReference type="Proteomes" id="UP000095229"/>
    </source>
</evidence>
<organism evidence="1 2">
    <name type="scientific">Legionella parisiensis</name>
    <dbReference type="NCBI Taxonomy" id="45071"/>
    <lineage>
        <taxon>Bacteria</taxon>
        <taxon>Pseudomonadati</taxon>
        <taxon>Pseudomonadota</taxon>
        <taxon>Gammaproteobacteria</taxon>
        <taxon>Legionellales</taxon>
        <taxon>Legionellaceae</taxon>
        <taxon>Legionella</taxon>
    </lineage>
</organism>